<evidence type="ECO:0000313" key="3">
    <source>
        <dbReference type="Proteomes" id="UP000186817"/>
    </source>
</evidence>
<accession>A0A1Q9E8L5</accession>
<evidence type="ECO:0000313" key="2">
    <source>
        <dbReference type="EMBL" id="OLQ03754.1"/>
    </source>
</evidence>
<gene>
    <name evidence="2" type="ORF">AK812_SmicGene13254</name>
</gene>
<sequence length="1663" mass="181005">MGRAHYRPDGTRRRTSGELAARAKKKARREQEAAAAAAAASAAARPAAPPEEAEPDLIWPDQKDGEDVEEEEVEIEVEVEAEVEALVTTLDRELDGEIVRGLPVVHKAVEEGLPLREAAPLGAVRIFSWWSICQIPAKESYLDGGDDESEDYPPPPAPTAPNVSTQSDTTADRNDFDAADVMTTKPGVAATALIEAAELFFNFRLDPANITDRMAHGAGLPVSWPRGPLPVLLLLLLMQLEVVLRSSGLHGPHWGAVSLYLSLYLSFSFVFCCSPGLGTHIWTRTRTAEAGTLATDETDGQEKPVTEQALLPTAPSGEPSRLDASQLPPEPPAPRRSKRSRTQPPRPMPAAEYAKTKWTQVTTLEGMLGDIRETEVATMLNLFQQAGHYTSQHGPFHDLRDSLLRDQVCGPNGEPLPLPPVGNWILALGISLLGFDTPAGHALLSRITNHQTAGDLIEAWALQLWNRGYRSLCAQLSGYFLLLHNLLADVPPRVYSALGQEWRITWIEFRAVVRAWIGDPPAPTMLAITQASETGAEQRRFGRLSETLRARSLSPGDGPLLGSRASFLDSATDASVIPSILLPYTFPAFQVGSALPLSLQARLTYLAKELSVGPSVEKYRPVQVPGPPRGAAWASRIASKVLRPFTVVAQIRHWRGEDTPQGEQLIADLPAWRPDLSRARQRLVGKNPIRLPCKAMQKVSCIWGLSLNLDIIDLSWRTLVALFHSSTHMRHMSLRLGFSADPLMVSEASAVPADQLERNTLAIGLLHNRFRILETRLAFLDERFSGSETSPVELSDRNTVALDFLLSRSRALETRVGSLGEGLAGVASLCNDWEARLSQVQQDLALLSSQVSLFDSRRQEFEHSFSHRVEEEFLEALSALHLRIDTLVHQRVFCRNYRLRVFFAHPGLDMASDDSPASLSFVDLEPIDPAELAPIVVKRFRKSLPLAAASQASGSAAAPPASAQDSPASLRSWSVVVPASTDVARELSFADLQPDASASAPLPGPLDVIARLPVGSRSSFECPVLRDVSDALPRPLLFAPKEPSSTSSSSPLPRPSFAPASRYDKGPAHRLDVALPSAALVPSGSPVAGCGAVPVLPSKQAASFAIRSFAVAGGKSTFSAAASASALPEPSFRTSSGALEKEWLQVRGLWSRVVPWLLPLSSFLQELLGKPNCTELLELVWRRNSATTVKRYLQSLFRVFSMLEDLEVPFPSFSQLQLHDAVLALHRTFDGSLTFGDNVLKALRWSQKAFQLDLPSLHSGIFASTALFQRTGEKREATPIPLAFAVWLEFSFLKGIEDMAERMFIGAVLLCLWASLRFGDAQHVRWSSLLFDVNTLRGWCYKTKTHPRGTPFAVTSGGFCGSNPGHDWLALLCLSLNEVLAQCRQCFAAACDPDALFFSFDAGAPSFVPLSYGQALLRLRSLASRWSEEIGLASTQWISGLSLHSLKATFLSYGAQTNQSEQDRAVQGHHKLGSVALYGRDDCLPALRLQRAVVSCFSKGWRAQTPLQRGLLTLQEPPVVLPASDFALRLDLSQVHWLLRFDSGQCLAEDSELSTMPAEVMVTAPPSPSSDAPVVADALPVTSVAPAPGDVSEAESEDLGQPDEVNLISALQGKVLHLNVSGPGCPPRPACGCFAKGWKHVLEPGPAFQFCRHPACNKAVWYD</sequence>
<feature type="region of interest" description="Disordered" evidence="1">
    <location>
        <begin position="1036"/>
        <end position="1061"/>
    </location>
</feature>
<proteinExistence type="predicted"/>
<comment type="caution">
    <text evidence="2">The sequence shown here is derived from an EMBL/GenBank/DDBJ whole genome shotgun (WGS) entry which is preliminary data.</text>
</comment>
<reference evidence="2 3" key="1">
    <citation type="submission" date="2016-02" db="EMBL/GenBank/DDBJ databases">
        <title>Genome analysis of coral dinoflagellate symbionts highlights evolutionary adaptations to a symbiotic lifestyle.</title>
        <authorList>
            <person name="Aranda M."/>
            <person name="Li Y."/>
            <person name="Liew Y.J."/>
            <person name="Baumgarten S."/>
            <person name="Simakov O."/>
            <person name="Wilson M."/>
            <person name="Piel J."/>
            <person name="Ashoor H."/>
            <person name="Bougouffa S."/>
            <person name="Bajic V.B."/>
            <person name="Ryu T."/>
            <person name="Ravasi T."/>
            <person name="Bayer T."/>
            <person name="Micklem G."/>
            <person name="Kim H."/>
            <person name="Bhak J."/>
            <person name="Lajeunesse T.C."/>
            <person name="Voolstra C.R."/>
        </authorList>
    </citation>
    <scope>NUCLEOTIDE SEQUENCE [LARGE SCALE GENOMIC DNA]</scope>
    <source>
        <strain evidence="2 3">CCMP2467</strain>
    </source>
</reference>
<organism evidence="2 3">
    <name type="scientific">Symbiodinium microadriaticum</name>
    <name type="common">Dinoflagellate</name>
    <name type="synonym">Zooxanthella microadriatica</name>
    <dbReference type="NCBI Taxonomy" id="2951"/>
    <lineage>
        <taxon>Eukaryota</taxon>
        <taxon>Sar</taxon>
        <taxon>Alveolata</taxon>
        <taxon>Dinophyceae</taxon>
        <taxon>Suessiales</taxon>
        <taxon>Symbiodiniaceae</taxon>
        <taxon>Symbiodinium</taxon>
    </lineage>
</organism>
<feature type="compositionally biased region" description="Low complexity" evidence="1">
    <location>
        <begin position="1039"/>
        <end position="1061"/>
    </location>
</feature>
<protein>
    <submittedName>
        <fullName evidence="2">Uncharacterized protein</fullName>
    </submittedName>
</protein>
<keyword evidence="3" id="KW-1185">Reference proteome</keyword>
<dbReference type="OrthoDB" id="430788at2759"/>
<feature type="region of interest" description="Disordered" evidence="1">
    <location>
        <begin position="292"/>
        <end position="353"/>
    </location>
</feature>
<dbReference type="EMBL" id="LSRX01000228">
    <property type="protein sequence ID" value="OLQ03754.1"/>
    <property type="molecule type" value="Genomic_DNA"/>
</dbReference>
<feature type="region of interest" description="Disordered" evidence="1">
    <location>
        <begin position="1"/>
        <end position="67"/>
    </location>
</feature>
<dbReference type="Proteomes" id="UP000186817">
    <property type="component" value="Unassembled WGS sequence"/>
</dbReference>
<feature type="region of interest" description="Disordered" evidence="1">
    <location>
        <begin position="141"/>
        <end position="171"/>
    </location>
</feature>
<feature type="compositionally biased region" description="Low complexity" evidence="1">
    <location>
        <begin position="33"/>
        <end position="46"/>
    </location>
</feature>
<name>A0A1Q9E8L5_SYMMI</name>
<feature type="compositionally biased region" description="Basic and acidic residues" evidence="1">
    <location>
        <begin position="1"/>
        <end position="16"/>
    </location>
</feature>
<evidence type="ECO:0000256" key="1">
    <source>
        <dbReference type="SAM" id="MobiDB-lite"/>
    </source>
</evidence>